<accession>I0IIF8</accession>
<dbReference type="STRING" id="1142394.PSMK_28870"/>
<gene>
    <name evidence="2" type="ordered locus">PSMK_28870</name>
</gene>
<sequence length="212" mass="22773">MVIDFFNACVASPVNLVLSVLLCVTGLYWLVVILGAVGIDSLDLDFDAGDADVDGDVGAHGFVGDTLEFLNVGRVPILVLWSVLLLSLWAIGVLAYPVFGGWGLLFQLLFFVPVLLVSLIVMKLVTMPIARMVKTMEADSEAESNLKLLGRRCTVSSLTVDTRGGQVEVATAGAPLKLHARTRDESVVLNKGDEAVLVAEDDESRVYYVAAF</sequence>
<keyword evidence="3" id="KW-1185">Reference proteome</keyword>
<evidence type="ECO:0000313" key="3">
    <source>
        <dbReference type="Proteomes" id="UP000007881"/>
    </source>
</evidence>
<name>I0IIF8_PHYMF</name>
<reference evidence="2 3" key="1">
    <citation type="submission" date="2012-02" db="EMBL/GenBank/DDBJ databases">
        <title>Complete genome sequence of Phycisphaera mikurensis NBRC 102666.</title>
        <authorList>
            <person name="Ankai A."/>
            <person name="Hosoyama A."/>
            <person name="Terui Y."/>
            <person name="Sekine M."/>
            <person name="Fukai R."/>
            <person name="Kato Y."/>
            <person name="Nakamura S."/>
            <person name="Yamada-Narita S."/>
            <person name="Kawakoshi A."/>
            <person name="Fukunaga Y."/>
            <person name="Yamazaki S."/>
            <person name="Fujita N."/>
        </authorList>
    </citation>
    <scope>NUCLEOTIDE SEQUENCE [LARGE SCALE GENOMIC DNA]</scope>
    <source>
        <strain evidence="3">NBRC 102666 / KCTC 22515 / FYK2301M01</strain>
    </source>
</reference>
<dbReference type="KEGG" id="phm:PSMK_28870"/>
<feature type="transmembrane region" description="Helical" evidence="1">
    <location>
        <begin position="77"/>
        <end position="99"/>
    </location>
</feature>
<dbReference type="eggNOG" id="ENOG5030U1P">
    <property type="taxonomic scope" value="Bacteria"/>
</dbReference>
<feature type="transmembrane region" description="Helical" evidence="1">
    <location>
        <begin position="105"/>
        <end position="126"/>
    </location>
</feature>
<dbReference type="AlphaFoldDB" id="I0IIF8"/>
<keyword evidence="1" id="KW-0812">Transmembrane</keyword>
<keyword evidence="1" id="KW-1133">Transmembrane helix</keyword>
<evidence type="ECO:0000313" key="2">
    <source>
        <dbReference type="EMBL" id="BAM05046.1"/>
    </source>
</evidence>
<proteinExistence type="predicted"/>
<organism evidence="2 3">
    <name type="scientific">Phycisphaera mikurensis (strain NBRC 102666 / KCTC 22515 / FYK2301M01)</name>
    <dbReference type="NCBI Taxonomy" id="1142394"/>
    <lineage>
        <taxon>Bacteria</taxon>
        <taxon>Pseudomonadati</taxon>
        <taxon>Planctomycetota</taxon>
        <taxon>Phycisphaerae</taxon>
        <taxon>Phycisphaerales</taxon>
        <taxon>Phycisphaeraceae</taxon>
        <taxon>Phycisphaera</taxon>
    </lineage>
</organism>
<protein>
    <submittedName>
        <fullName evidence="2">Uncharacterized protein</fullName>
    </submittedName>
</protein>
<keyword evidence="1" id="KW-0472">Membrane</keyword>
<dbReference type="RefSeq" id="WP_014438256.1">
    <property type="nucleotide sequence ID" value="NC_017080.1"/>
</dbReference>
<feature type="transmembrane region" description="Helical" evidence="1">
    <location>
        <begin position="16"/>
        <end position="37"/>
    </location>
</feature>
<dbReference type="HOGENOM" id="CLU_086035_0_1_0"/>
<evidence type="ECO:0000256" key="1">
    <source>
        <dbReference type="SAM" id="Phobius"/>
    </source>
</evidence>
<dbReference type="EMBL" id="AP012338">
    <property type="protein sequence ID" value="BAM05046.1"/>
    <property type="molecule type" value="Genomic_DNA"/>
</dbReference>
<dbReference type="Proteomes" id="UP000007881">
    <property type="component" value="Chromosome"/>
</dbReference>